<proteinExistence type="predicted"/>
<evidence type="ECO:0000256" key="1">
    <source>
        <dbReference type="SAM" id="SignalP"/>
    </source>
</evidence>
<evidence type="ECO:0000259" key="2">
    <source>
        <dbReference type="PROSITE" id="PS52045"/>
    </source>
</evidence>
<evidence type="ECO:0000313" key="3">
    <source>
        <dbReference type="EMBL" id="RIA05466.1"/>
    </source>
</evidence>
<gene>
    <name evidence="3" type="ORF">BRARA_K00235</name>
</gene>
<sequence>MVVTFVLGILIIPAIVINGEFSDTHDAKIDLLLKKLNKPAVKSIKSPYGGIIDCVHMKNHPIYDHPLFKNHTIQMKPSGDHDKWNNDTLNIDDESIVTQLWTINGKCPQNTIPIRRTTREDILRAESIESYGKKYPNNIPRRKPANSTNEIHEYATLRVNGIFRGAEAVINVWKPYVQMPREFSLAQMWLVAGPPSNLNTIEFGWQVYPGRYGDDNARFFVYWTADGYRSGCYNLDCPGFVPVNQAYVLGEPIGHVSTLGGQQYEIPTTIWKDPRTGNWWLKLNHHVFIGYWPSILFNHLRNGATEITWGGEITNYRVNLQHTMTNMGSGGFASEGYERASYFRKLKIYDECNTWKPIHDRVPEYFITQESCYNIRYAYETDWGDYFFYGGPGRNLYCT</sequence>
<dbReference type="PANTHER" id="PTHR31589">
    <property type="entry name" value="PROTEIN, PUTATIVE (DUF239)-RELATED-RELATED"/>
    <property type="match status" value="1"/>
</dbReference>
<dbReference type="InterPro" id="IPR004314">
    <property type="entry name" value="Neprosin"/>
</dbReference>
<dbReference type="Proteomes" id="UP000264353">
    <property type="component" value="Unassembled WGS sequence"/>
</dbReference>
<organism evidence="3">
    <name type="scientific">Brassica campestris</name>
    <name type="common">Field mustard</name>
    <dbReference type="NCBI Taxonomy" id="3711"/>
    <lineage>
        <taxon>Eukaryota</taxon>
        <taxon>Viridiplantae</taxon>
        <taxon>Streptophyta</taxon>
        <taxon>Embryophyta</taxon>
        <taxon>Tracheophyta</taxon>
        <taxon>Spermatophyta</taxon>
        <taxon>Magnoliopsida</taxon>
        <taxon>eudicotyledons</taxon>
        <taxon>Gunneridae</taxon>
        <taxon>Pentapetalae</taxon>
        <taxon>rosids</taxon>
        <taxon>malvids</taxon>
        <taxon>Brassicales</taxon>
        <taxon>Brassicaceae</taxon>
        <taxon>Brassiceae</taxon>
        <taxon>Brassica</taxon>
    </lineage>
</organism>
<feature type="domain" description="Neprosin PEP catalytic" evidence="2">
    <location>
        <begin position="144"/>
        <end position="399"/>
    </location>
</feature>
<keyword evidence="1" id="KW-0732">Signal</keyword>
<reference evidence="3" key="1">
    <citation type="submission" date="2018-06" db="EMBL/GenBank/DDBJ databases">
        <title>WGS assembly of Brassica rapa FPsc.</title>
        <authorList>
            <person name="Bowman J."/>
            <person name="Kohchi T."/>
            <person name="Yamato K."/>
            <person name="Jenkins J."/>
            <person name="Shu S."/>
            <person name="Ishizaki K."/>
            <person name="Yamaoka S."/>
            <person name="Nishihama R."/>
            <person name="Nakamura Y."/>
            <person name="Berger F."/>
            <person name="Adam C."/>
            <person name="Aki S."/>
            <person name="Althoff F."/>
            <person name="Araki T."/>
            <person name="Arteaga-Vazquez M."/>
            <person name="Balasubrmanian S."/>
            <person name="Bauer D."/>
            <person name="Boehm C."/>
            <person name="Briginshaw L."/>
            <person name="Caballero-Perez J."/>
            <person name="Catarino B."/>
            <person name="Chen F."/>
            <person name="Chiyoda S."/>
            <person name="Chovatia M."/>
            <person name="Davies K."/>
            <person name="Delmans M."/>
            <person name="Demura T."/>
            <person name="Dierschke T."/>
            <person name="Dolan L."/>
            <person name="Dorantes-Acosta A."/>
            <person name="Eklund D."/>
            <person name="Florent S."/>
            <person name="Flores-Sandoval E."/>
            <person name="Fujiyama A."/>
            <person name="Fukuzawa H."/>
            <person name="Galik B."/>
            <person name="Grimanelli D."/>
            <person name="Grimwood J."/>
            <person name="Grossniklaus U."/>
            <person name="Hamada T."/>
            <person name="Haseloff J."/>
            <person name="Hetherington A."/>
            <person name="Higo A."/>
            <person name="Hirakawa Y."/>
            <person name="Hundley H."/>
            <person name="Ikeda Y."/>
            <person name="Inoue K."/>
            <person name="Inoue S."/>
            <person name="Ishida S."/>
            <person name="Jia Q."/>
            <person name="Kakita M."/>
            <person name="Kanazawa T."/>
            <person name="Kawai Y."/>
            <person name="Kawashima T."/>
            <person name="Kennedy M."/>
            <person name="Kinose K."/>
            <person name="Kinoshita T."/>
            <person name="Kohara Y."/>
            <person name="Koide E."/>
            <person name="Komatsu K."/>
            <person name="Kopischke S."/>
            <person name="Kubo M."/>
            <person name="Kyozuka J."/>
            <person name="Lagercrantz U."/>
            <person name="Lin S."/>
            <person name="Lindquist E."/>
            <person name="Lipzen A."/>
            <person name="Lu C."/>
            <person name="Luna E."/>
            <person name="Martienssen R."/>
            <person name="Minamino N."/>
            <person name="Mizutani M."/>
            <person name="Mizutani M."/>
            <person name="Mochizuki N."/>
            <person name="Monte I."/>
            <person name="Mosher R."/>
            <person name="Nagasaki H."/>
            <person name="Nakagami H."/>
            <person name="Naramoto S."/>
            <person name="Nishitani K."/>
            <person name="Ohtani M."/>
            <person name="Okamoto T."/>
            <person name="Okumura M."/>
            <person name="Phillips J."/>
            <person name="Pollak B."/>
            <person name="Reinders A."/>
            <person name="Roevekamp M."/>
            <person name="Sano R."/>
            <person name="Sawa S."/>
            <person name="Schmid M."/>
            <person name="Shirakawa M."/>
            <person name="Solano R."/>
            <person name="Spunde A."/>
            <person name="Suetsugu N."/>
            <person name="Sugano S."/>
            <person name="Sugiyama A."/>
            <person name="Sun R."/>
            <person name="Suzuki Y."/>
            <person name="Takenaka M."/>
            <person name="Takezawa D."/>
            <person name="Tomogane H."/>
            <person name="Tsuzuki M."/>
            <person name="Ueda T."/>
            <person name="Umeda M."/>
            <person name="Ward J."/>
            <person name="Watanabe Y."/>
            <person name="Yazaki K."/>
            <person name="Yokoyama R."/>
            <person name="Yoshitake Y."/>
            <person name="Yotsui I."/>
            <person name="Zachgo S."/>
            <person name="Schmutz J."/>
        </authorList>
    </citation>
    <scope>NUCLEOTIDE SEQUENCE [LARGE SCALE GENOMIC DNA]</scope>
</reference>
<dbReference type="Gene3D" id="3.90.1320.10">
    <property type="entry name" value="Outer-capsid protein sigma 3, large lobe"/>
    <property type="match status" value="1"/>
</dbReference>
<feature type="signal peptide" evidence="1">
    <location>
        <begin position="1"/>
        <end position="19"/>
    </location>
</feature>
<dbReference type="PANTHER" id="PTHR31589:SF198">
    <property type="entry name" value="NEP-INTERACTING PROTEIN 1"/>
    <property type="match status" value="1"/>
</dbReference>
<dbReference type="Pfam" id="PF14365">
    <property type="entry name" value="Neprosin_AP"/>
    <property type="match status" value="1"/>
</dbReference>
<dbReference type="Pfam" id="PF03080">
    <property type="entry name" value="Neprosin"/>
    <property type="match status" value="1"/>
</dbReference>
<dbReference type="InterPro" id="IPR053168">
    <property type="entry name" value="Glutamic_endopeptidase"/>
</dbReference>
<dbReference type="PROSITE" id="PS52045">
    <property type="entry name" value="NEPROSIN_PEP_CD"/>
    <property type="match status" value="1"/>
</dbReference>
<dbReference type="InterPro" id="IPR025521">
    <property type="entry name" value="Neprosin_propep"/>
</dbReference>
<name>A0A397KYG6_BRACM</name>
<feature type="chain" id="PRO_5017215264" description="Neprosin PEP catalytic domain-containing protein" evidence="1">
    <location>
        <begin position="20"/>
        <end position="399"/>
    </location>
</feature>
<protein>
    <recommendedName>
        <fullName evidence="2">Neprosin PEP catalytic domain-containing protein</fullName>
    </recommendedName>
</protein>
<dbReference type="EMBL" id="KZ864060">
    <property type="protein sequence ID" value="RIA05466.1"/>
    <property type="molecule type" value="Genomic_DNA"/>
</dbReference>
<accession>A0A397KYG6</accession>
<dbReference type="AlphaFoldDB" id="A0A397KYG6"/>